<evidence type="ECO:0000256" key="5">
    <source>
        <dbReference type="ARBA" id="ARBA00022777"/>
    </source>
</evidence>
<dbReference type="InterPro" id="IPR050428">
    <property type="entry name" value="TCS_sensor_his_kinase"/>
</dbReference>
<dbReference type="Proteomes" id="UP001299970">
    <property type="component" value="Unassembled WGS sequence"/>
</dbReference>
<dbReference type="EMBL" id="JAKXMK010000020">
    <property type="protein sequence ID" value="MCH6168643.1"/>
    <property type="molecule type" value="Genomic_DNA"/>
</dbReference>
<dbReference type="PANTHER" id="PTHR45436">
    <property type="entry name" value="SENSOR HISTIDINE KINASE YKOH"/>
    <property type="match status" value="1"/>
</dbReference>
<dbReference type="InterPro" id="IPR003594">
    <property type="entry name" value="HATPase_dom"/>
</dbReference>
<evidence type="ECO:0000256" key="3">
    <source>
        <dbReference type="ARBA" id="ARBA00022553"/>
    </source>
</evidence>
<evidence type="ECO:0000313" key="10">
    <source>
        <dbReference type="Proteomes" id="UP001299970"/>
    </source>
</evidence>
<dbReference type="PANTHER" id="PTHR45436:SF5">
    <property type="entry name" value="SENSOR HISTIDINE KINASE TRCS"/>
    <property type="match status" value="1"/>
</dbReference>
<dbReference type="Gene3D" id="3.30.565.10">
    <property type="entry name" value="Histidine kinase-like ATPase, C-terminal domain"/>
    <property type="match status" value="1"/>
</dbReference>
<keyword evidence="7" id="KW-1133">Transmembrane helix</keyword>
<feature type="transmembrane region" description="Helical" evidence="7">
    <location>
        <begin position="122"/>
        <end position="143"/>
    </location>
</feature>
<comment type="caution">
    <text evidence="9">The sequence shown here is derived from an EMBL/GenBank/DDBJ whole genome shotgun (WGS) entry which is preliminary data.</text>
</comment>
<dbReference type="GO" id="GO:0005524">
    <property type="term" value="F:ATP binding"/>
    <property type="evidence" value="ECO:0007669"/>
    <property type="project" value="UniProtKB-KW"/>
</dbReference>
<keyword evidence="5" id="KW-0418">Kinase</keyword>
<evidence type="ECO:0000256" key="7">
    <source>
        <dbReference type="SAM" id="Phobius"/>
    </source>
</evidence>
<evidence type="ECO:0000259" key="8">
    <source>
        <dbReference type="SMART" id="SM00387"/>
    </source>
</evidence>
<feature type="compositionally biased region" description="Pro residues" evidence="6">
    <location>
        <begin position="568"/>
        <end position="577"/>
    </location>
</feature>
<dbReference type="EC" id="2.7.13.3" evidence="2"/>
<proteinExistence type="predicted"/>
<keyword evidence="4" id="KW-0808">Transferase</keyword>
<evidence type="ECO:0000256" key="1">
    <source>
        <dbReference type="ARBA" id="ARBA00000085"/>
    </source>
</evidence>
<dbReference type="SMART" id="SM00387">
    <property type="entry name" value="HATPase_c"/>
    <property type="match status" value="1"/>
</dbReference>
<keyword evidence="10" id="KW-1185">Reference proteome</keyword>
<feature type="domain" description="Histidine kinase/HSP90-like ATPase" evidence="8">
    <location>
        <begin position="274"/>
        <end position="387"/>
    </location>
</feature>
<dbReference type="RefSeq" id="WP_241039284.1">
    <property type="nucleotide sequence ID" value="NZ_JAKXMK010000020.1"/>
</dbReference>
<feature type="compositionally biased region" description="Basic and acidic residues" evidence="6">
    <location>
        <begin position="612"/>
        <end position="625"/>
    </location>
</feature>
<organism evidence="9 10">
    <name type="scientific">Pseudonocardia alaniniphila</name>
    <dbReference type="NCBI Taxonomy" id="75291"/>
    <lineage>
        <taxon>Bacteria</taxon>
        <taxon>Bacillati</taxon>
        <taxon>Actinomycetota</taxon>
        <taxon>Actinomycetes</taxon>
        <taxon>Pseudonocardiales</taxon>
        <taxon>Pseudonocardiaceae</taxon>
        <taxon>Pseudonocardia</taxon>
    </lineage>
</organism>
<evidence type="ECO:0000256" key="6">
    <source>
        <dbReference type="SAM" id="MobiDB-lite"/>
    </source>
</evidence>
<feature type="transmembrane region" description="Helical" evidence="7">
    <location>
        <begin position="90"/>
        <end position="110"/>
    </location>
</feature>
<keyword evidence="7" id="KW-0472">Membrane</keyword>
<dbReference type="Pfam" id="PF02518">
    <property type="entry name" value="HATPase_c"/>
    <property type="match status" value="1"/>
</dbReference>
<evidence type="ECO:0000313" key="9">
    <source>
        <dbReference type="EMBL" id="MCH6168643.1"/>
    </source>
</evidence>
<reference evidence="9 10" key="1">
    <citation type="submission" date="2022-03" db="EMBL/GenBank/DDBJ databases">
        <title>Pseudonocardia alaer sp. nov., a novel actinomycete isolated from reed forest soil.</title>
        <authorList>
            <person name="Wang L."/>
        </authorList>
    </citation>
    <scope>NUCLEOTIDE SEQUENCE [LARGE SCALE GENOMIC DNA]</scope>
    <source>
        <strain evidence="9 10">Y-16303</strain>
    </source>
</reference>
<name>A0ABS9TJR8_9PSEU</name>
<feature type="region of interest" description="Disordered" evidence="6">
    <location>
        <begin position="568"/>
        <end position="632"/>
    </location>
</feature>
<feature type="transmembrane region" description="Helical" evidence="7">
    <location>
        <begin position="44"/>
        <end position="61"/>
    </location>
</feature>
<dbReference type="SUPFAM" id="SSF55874">
    <property type="entry name" value="ATPase domain of HSP90 chaperone/DNA topoisomerase II/histidine kinase"/>
    <property type="match status" value="1"/>
</dbReference>
<evidence type="ECO:0000256" key="2">
    <source>
        <dbReference type="ARBA" id="ARBA00012438"/>
    </source>
</evidence>
<keyword evidence="3" id="KW-0597">Phosphoprotein</keyword>
<gene>
    <name evidence="9" type="ORF">MMF94_23370</name>
</gene>
<protein>
    <recommendedName>
        <fullName evidence="2">histidine kinase</fullName>
        <ecNumber evidence="2">2.7.13.3</ecNumber>
    </recommendedName>
</protein>
<feature type="transmembrane region" description="Helical" evidence="7">
    <location>
        <begin position="20"/>
        <end position="37"/>
    </location>
</feature>
<keyword evidence="9" id="KW-0547">Nucleotide-binding</keyword>
<feature type="compositionally biased region" description="Low complexity" evidence="6">
    <location>
        <begin position="505"/>
        <end position="521"/>
    </location>
</feature>
<keyword evidence="7" id="KW-0812">Transmembrane</keyword>
<feature type="compositionally biased region" description="Polar residues" evidence="6">
    <location>
        <begin position="492"/>
        <end position="504"/>
    </location>
</feature>
<feature type="compositionally biased region" description="Polar residues" evidence="6">
    <location>
        <begin position="440"/>
        <end position="455"/>
    </location>
</feature>
<feature type="region of interest" description="Disordered" evidence="6">
    <location>
        <begin position="392"/>
        <end position="551"/>
    </location>
</feature>
<comment type="catalytic activity">
    <reaction evidence="1">
        <text>ATP + protein L-histidine = ADP + protein N-phospho-L-histidine.</text>
        <dbReference type="EC" id="2.7.13.3"/>
    </reaction>
</comment>
<keyword evidence="9" id="KW-0067">ATP-binding</keyword>
<evidence type="ECO:0000256" key="4">
    <source>
        <dbReference type="ARBA" id="ARBA00022679"/>
    </source>
</evidence>
<accession>A0ABS9TJR8</accession>
<dbReference type="InterPro" id="IPR036890">
    <property type="entry name" value="HATPase_C_sf"/>
</dbReference>
<sequence>MHVPALALFGLLLRHPPLTVTYVLVTPVACLAFGYWLRRRRRTASVLVTAGLVYSSAALVGLTGGTIEAHFHFFIIIGFIALYQDWAPFLFNIIFTVISHGIGSAWHQTLIFNHPAAQANPWLWSAIHGVAVLLACVGMTLFWRVTEESQREKDMLSRRLSDAEIGRREFTSDLLVSLARRNQSMLYRQLDIINQLEESERDPDALAELFKLDHLATRVRRNAESLLVLSGEQPSRTWSAPVPLRDVARAAVAEIEHLERVVLVIDEHPAVSGRSVTDLTHLIAELTENAVRFSPPDTVVTIRSCPDRDARGGHLVSVKDWGLGMPRDELAATNALLADPPEVDLSVAQRLGFHVVARLAARHRIGVTLTATPGSGLTAMVALPAGLFEAPPFDGPPPKTQLFAPSMSEPVSAAPTWNLPAQSGPATSRRNGPARHGATRNGSTPAFATTRNGSPSARRVPGAPVKRRPPEPVPAAETTWPGWWDRPLAGPASTTAPGNPQTSGTVTPAVHAPPAAVAVPFPRRPTPAGVTPAPDRSPAAENPPAPGDDHAAIPPTPRDITAVARVPAPRPAEPVRPPRAAVAAPDRLDHDPSGRHSLRRHVPQASLAPGLREPDHRVVPADHHTTTGSADAANALSRYQAGRRAALAVAENGSGGLS</sequence>
<feature type="compositionally biased region" description="Polar residues" evidence="6">
    <location>
        <begin position="419"/>
        <end position="430"/>
    </location>
</feature>